<dbReference type="InterPro" id="IPR018779">
    <property type="entry name" value="RecJ_C"/>
</dbReference>
<organism evidence="10 11">
    <name type="scientific">Tepidibacillus decaturensis</name>
    <dbReference type="NCBI Taxonomy" id="1413211"/>
    <lineage>
        <taxon>Bacteria</taxon>
        <taxon>Bacillati</taxon>
        <taxon>Bacillota</taxon>
        <taxon>Bacilli</taxon>
        <taxon>Bacillales</taxon>
        <taxon>Bacillaceae</taxon>
        <taxon>Tepidibacillus</taxon>
    </lineage>
</organism>
<dbReference type="Gene3D" id="3.90.1640.30">
    <property type="match status" value="1"/>
</dbReference>
<keyword evidence="4" id="KW-0378">Hydrolase</keyword>
<dbReference type="NCBIfam" id="TIGR00644">
    <property type="entry name" value="recJ"/>
    <property type="match status" value="1"/>
</dbReference>
<dbReference type="GO" id="GO:0006281">
    <property type="term" value="P:DNA repair"/>
    <property type="evidence" value="ECO:0007669"/>
    <property type="project" value="InterPro"/>
</dbReference>
<dbReference type="GO" id="GO:0006310">
    <property type="term" value="P:DNA recombination"/>
    <property type="evidence" value="ECO:0007669"/>
    <property type="project" value="InterPro"/>
</dbReference>
<comment type="caution">
    <text evidence="10">The sequence shown here is derived from an EMBL/GenBank/DDBJ whole genome shotgun (WGS) entry which is preliminary data.</text>
</comment>
<evidence type="ECO:0000256" key="1">
    <source>
        <dbReference type="ARBA" id="ARBA00005915"/>
    </source>
</evidence>
<comment type="similarity">
    <text evidence="1">Belongs to the RecJ family.</text>
</comment>
<feature type="domain" description="DDH" evidence="6">
    <location>
        <begin position="81"/>
        <end position="225"/>
    </location>
</feature>
<feature type="domain" description="DHHA1" evidence="7">
    <location>
        <begin position="344"/>
        <end position="439"/>
    </location>
</feature>
<evidence type="ECO:0000256" key="5">
    <source>
        <dbReference type="ARBA" id="ARBA00022839"/>
    </source>
</evidence>
<dbReference type="Pfam" id="PF01368">
    <property type="entry name" value="DHH"/>
    <property type="match status" value="1"/>
</dbReference>
<evidence type="ECO:0000256" key="4">
    <source>
        <dbReference type="ARBA" id="ARBA00022801"/>
    </source>
</evidence>
<protein>
    <recommendedName>
        <fullName evidence="2">Single-stranded-DNA-specific exonuclease RecJ</fullName>
    </recommendedName>
</protein>
<dbReference type="InterPro" id="IPR003156">
    <property type="entry name" value="DHHA1_dom"/>
</dbReference>
<dbReference type="PANTHER" id="PTHR30255">
    <property type="entry name" value="SINGLE-STRANDED-DNA-SPECIFIC EXONUCLEASE RECJ"/>
    <property type="match status" value="1"/>
</dbReference>
<evidence type="ECO:0000313" key="10">
    <source>
        <dbReference type="EMBL" id="KXG43111.1"/>
    </source>
</evidence>
<dbReference type="EMBL" id="LSKU01000001">
    <property type="protein sequence ID" value="KXG43111.1"/>
    <property type="molecule type" value="Genomic_DNA"/>
</dbReference>
<evidence type="ECO:0000256" key="2">
    <source>
        <dbReference type="ARBA" id="ARBA00019841"/>
    </source>
</evidence>
<dbReference type="RefSeq" id="WP_068723194.1">
    <property type="nucleotide sequence ID" value="NZ_LSKU01000001.1"/>
</dbReference>
<dbReference type="Pfam" id="PF10141">
    <property type="entry name" value="ssDNA-exonuc_C"/>
    <property type="match status" value="1"/>
</dbReference>
<keyword evidence="11" id="KW-1185">Reference proteome</keyword>
<dbReference type="GO" id="GO:0008409">
    <property type="term" value="F:5'-3' exonuclease activity"/>
    <property type="evidence" value="ECO:0007669"/>
    <property type="project" value="InterPro"/>
</dbReference>
<accession>A0A135L272</accession>
<evidence type="ECO:0000259" key="7">
    <source>
        <dbReference type="Pfam" id="PF02272"/>
    </source>
</evidence>
<feature type="domain" description="RecJ OB" evidence="9">
    <location>
        <begin position="453"/>
        <end position="559"/>
    </location>
</feature>
<sequence length="774" mass="87416">MLKPKKRWQIQYADTEVVKSIAMTCGINEKVAQLLAIRGIDEKHAMQFLQPDLAGLYDPYLLDGMKKAVDRIHSAILKNEKILIYGDYDADGVTSTSLLYKTLKTLKANFAYYIPNRFTEGYGLNKEALSQAEKQGFAVVITVDTGISAIEEAAFAKEKGIALIITDHHEPPPVLPDAYAVINPKKPNDTYPFKYLSGVGVAFKLAHALLGRVPTELIDIAAIGTIADLVPLYDENRIIASLGLKQMRETMHFGLKAMLEETGLAGKEITAGHVGFVIAPRINASGRLDTAGHAVRLFISEKAEEATELAQLLNEINQERQGIVEQITEDAFQLIKQSQLDQYQVIVVANEGWNVGVIGIVASRILEKYYRPTIVLSIDPETKMAKGSARSIEGYNIYQALTTVKDILPHFGGHPAAAGLSIHEKDIAQLRTRLHQLANEWLTEEDFIPIEKVDVICKIEDIDLQLVQQLERLAPYGIGNPTPKIVIDQSEVTEITVVGKEKQHLKLKVKSDGKTIDALAFHMGDLKKEIAHFSKIQLLGELSINEWNQEQKPQIIVRDVNIPHLQVFDWRNSSSLSDRLLELSIDNNKIILLYDEDLGNDLISIKDMNKISYQNWDQVADSKTTALVLVHMPPSLSVMREILKKYAKIERIYCIYGHNDNKLFSKALDRNLFKQIFATLKQNELLKNRFKAEHYFNNLGISSEIFQFVLDVFSELGFIIVKGEQIHFNPNPERKELTQSDLYRSYLEFEEVKQLFLYSTSEQLGKWFVNLEDQ</sequence>
<dbReference type="STRING" id="1413211.U473_03040"/>
<dbReference type="InterPro" id="IPR051673">
    <property type="entry name" value="SSDNA_exonuclease_RecJ"/>
</dbReference>
<dbReference type="Pfam" id="PF02272">
    <property type="entry name" value="DHHA1"/>
    <property type="match status" value="1"/>
</dbReference>
<keyword evidence="5" id="KW-0269">Exonuclease</keyword>
<dbReference type="GO" id="GO:0003676">
    <property type="term" value="F:nucleic acid binding"/>
    <property type="evidence" value="ECO:0007669"/>
    <property type="project" value="InterPro"/>
</dbReference>
<dbReference type="InterPro" id="IPR001667">
    <property type="entry name" value="DDH_dom"/>
</dbReference>
<evidence type="ECO:0000259" key="8">
    <source>
        <dbReference type="Pfam" id="PF10141"/>
    </source>
</evidence>
<evidence type="ECO:0000259" key="9">
    <source>
        <dbReference type="Pfam" id="PF17768"/>
    </source>
</evidence>
<dbReference type="InterPro" id="IPR038763">
    <property type="entry name" value="DHH_sf"/>
</dbReference>
<dbReference type="SUPFAM" id="SSF64182">
    <property type="entry name" value="DHH phosphoesterases"/>
    <property type="match status" value="1"/>
</dbReference>
<evidence type="ECO:0000256" key="3">
    <source>
        <dbReference type="ARBA" id="ARBA00022722"/>
    </source>
</evidence>
<dbReference type="Proteomes" id="UP000070352">
    <property type="component" value="Unassembled WGS sequence"/>
</dbReference>
<dbReference type="Pfam" id="PF17768">
    <property type="entry name" value="RecJ_OB"/>
    <property type="match status" value="1"/>
</dbReference>
<name>A0A135L272_9BACI</name>
<dbReference type="InterPro" id="IPR041122">
    <property type="entry name" value="RecJ_OB"/>
</dbReference>
<gene>
    <name evidence="10" type="ORF">U473_03040</name>
</gene>
<proteinExistence type="inferred from homology"/>
<dbReference type="AlphaFoldDB" id="A0A135L272"/>
<feature type="domain" description="Single-stranded-DNA-specific exonuclease RecJ C-terminal" evidence="8">
    <location>
        <begin position="566"/>
        <end position="768"/>
    </location>
</feature>
<dbReference type="InterPro" id="IPR004610">
    <property type="entry name" value="RecJ"/>
</dbReference>
<dbReference type="PANTHER" id="PTHR30255:SF2">
    <property type="entry name" value="SINGLE-STRANDED-DNA-SPECIFIC EXONUCLEASE RECJ"/>
    <property type="match status" value="1"/>
</dbReference>
<dbReference type="Gene3D" id="3.10.310.30">
    <property type="match status" value="1"/>
</dbReference>
<evidence type="ECO:0000259" key="6">
    <source>
        <dbReference type="Pfam" id="PF01368"/>
    </source>
</evidence>
<reference evidence="10 11" key="1">
    <citation type="submission" date="2016-02" db="EMBL/GenBank/DDBJ databases">
        <title>Draft Genome for Tepidibacillus decaturensis nov. sp. Strain Z9, an Anaerobic, Moderately Thermophilic and Heterotrophic Bacterium from Deep Subsurface of the Illinois Basin, USA.</title>
        <authorList>
            <person name="Dong Y."/>
            <person name="Chang J.Y."/>
            <person name="Sanford R."/>
            <person name="Fouke B.W."/>
        </authorList>
    </citation>
    <scope>NUCLEOTIDE SEQUENCE [LARGE SCALE GENOMIC DNA]</scope>
    <source>
        <strain evidence="10 11">Z9</strain>
    </source>
</reference>
<dbReference type="OrthoDB" id="9809852at2"/>
<keyword evidence="3" id="KW-0540">Nuclease</keyword>
<evidence type="ECO:0000313" key="11">
    <source>
        <dbReference type="Proteomes" id="UP000070352"/>
    </source>
</evidence>